<dbReference type="SUPFAM" id="SSF56574">
    <property type="entry name" value="Serpins"/>
    <property type="match status" value="1"/>
</dbReference>
<dbReference type="InterPro" id="IPR042185">
    <property type="entry name" value="Serpin_sf_2"/>
</dbReference>
<name>A0A6P3WC76_CLUHA</name>
<dbReference type="FunFam" id="2.30.39.10:FF:000001">
    <property type="entry name" value="Serpin family B member 2"/>
    <property type="match status" value="1"/>
</dbReference>
<dbReference type="Proteomes" id="UP000515152">
    <property type="component" value="Chromosome 10"/>
</dbReference>
<evidence type="ECO:0000256" key="2">
    <source>
        <dbReference type="ARBA" id="ARBA00006426"/>
    </source>
</evidence>
<reference evidence="8" key="1">
    <citation type="submission" date="2025-08" db="UniProtKB">
        <authorList>
            <consortium name="RefSeq"/>
        </authorList>
    </citation>
    <scope>IDENTIFICATION</scope>
</reference>
<evidence type="ECO:0000256" key="4">
    <source>
        <dbReference type="ARBA" id="ARBA00022690"/>
    </source>
</evidence>
<dbReference type="Pfam" id="PF00079">
    <property type="entry name" value="Serpin"/>
    <property type="match status" value="1"/>
</dbReference>
<evidence type="ECO:0000259" key="6">
    <source>
        <dbReference type="SMART" id="SM00093"/>
    </source>
</evidence>
<dbReference type="Gene3D" id="3.30.497.10">
    <property type="entry name" value="Antithrombin, subunit I, domain 2"/>
    <property type="match status" value="1"/>
</dbReference>
<dbReference type="Gene3D" id="2.30.39.10">
    <property type="entry name" value="Alpha-1-antitrypsin, domain 1"/>
    <property type="match status" value="1"/>
</dbReference>
<dbReference type="FunFam" id="3.30.497.10:FF:000001">
    <property type="entry name" value="Serine protease inhibitor"/>
    <property type="match status" value="1"/>
</dbReference>
<dbReference type="OrthoDB" id="671595at2759"/>
<keyword evidence="3" id="KW-0963">Cytoplasm</keyword>
<dbReference type="InterPro" id="IPR023795">
    <property type="entry name" value="Serpin_CS"/>
</dbReference>
<dbReference type="SMART" id="SM00093">
    <property type="entry name" value="SERPIN"/>
    <property type="match status" value="1"/>
</dbReference>
<dbReference type="FunFam" id="2.10.310.10:FF:000001">
    <property type="entry name" value="Serpin family A member 1"/>
    <property type="match status" value="1"/>
</dbReference>
<comment type="similarity">
    <text evidence="2">Belongs to the serpin family. Ov-serpin subfamily.</text>
</comment>
<evidence type="ECO:0000256" key="5">
    <source>
        <dbReference type="ARBA" id="ARBA00022900"/>
    </source>
</evidence>
<organism evidence="7 8">
    <name type="scientific">Clupea harengus</name>
    <name type="common">Atlantic herring</name>
    <dbReference type="NCBI Taxonomy" id="7950"/>
    <lineage>
        <taxon>Eukaryota</taxon>
        <taxon>Metazoa</taxon>
        <taxon>Chordata</taxon>
        <taxon>Craniata</taxon>
        <taxon>Vertebrata</taxon>
        <taxon>Euteleostomi</taxon>
        <taxon>Actinopterygii</taxon>
        <taxon>Neopterygii</taxon>
        <taxon>Teleostei</taxon>
        <taxon>Clupei</taxon>
        <taxon>Clupeiformes</taxon>
        <taxon>Clupeoidei</taxon>
        <taxon>Clupeidae</taxon>
        <taxon>Clupea</taxon>
    </lineage>
</organism>
<comment type="subcellular location">
    <subcellularLocation>
        <location evidence="1">Cytoplasm</location>
    </subcellularLocation>
</comment>
<dbReference type="GeneID" id="105910761"/>
<dbReference type="InterPro" id="IPR042178">
    <property type="entry name" value="Serpin_sf_1"/>
</dbReference>
<evidence type="ECO:0000313" key="7">
    <source>
        <dbReference type="Proteomes" id="UP000515152"/>
    </source>
</evidence>
<dbReference type="PANTHER" id="PTHR11461:SF180">
    <property type="entry name" value="LEUKOCYTE ELASTASE INHIBITOR"/>
    <property type="match status" value="1"/>
</dbReference>
<sequence>METLSRANGAFALDLYRALSKDGAGGNLLLSPLSISTALAMVYLGARSRTEAEMGKVMRFDQVSDVHSHLHTLMGKISAPSSSHVLKLANRLFGEKTFSFSPEFLGGIEKNYLAELQAMDFLQAAEEARLTINQWVKDKTEDKIEELLKAGVLTGMTRLVLVNAVYFKGSWMHRFREKNTKQMPFTISSTETRPVQMMSQVTKLPYGWVPELNLQVLELPYTQKQLSMFILLPEKPSLSKLESKLTIEKLLEWTDPANLDDGSDVVLHLPRFKLETSVSLGDTMSGLGMGSLFDAASADLTGMSGDGGLFISTLAHSAVCDVTEEGTEAAAATAGVASFCMIQEEHFKADHPFLFLIMHNPTRSILFLGRYCGPE</sequence>
<feature type="domain" description="Serpin" evidence="6">
    <location>
        <begin position="13"/>
        <end position="374"/>
    </location>
</feature>
<evidence type="ECO:0000313" key="8">
    <source>
        <dbReference type="RefSeq" id="XP_012694948.1"/>
    </source>
</evidence>
<dbReference type="GO" id="GO:0004867">
    <property type="term" value="F:serine-type endopeptidase inhibitor activity"/>
    <property type="evidence" value="ECO:0007669"/>
    <property type="project" value="UniProtKB-KW"/>
</dbReference>
<dbReference type="InterPro" id="IPR023796">
    <property type="entry name" value="Serpin_dom"/>
</dbReference>
<gene>
    <name evidence="8" type="primary">serpinb1</name>
</gene>
<dbReference type="GO" id="GO:0005737">
    <property type="term" value="C:cytoplasm"/>
    <property type="evidence" value="ECO:0007669"/>
    <property type="project" value="UniProtKB-SubCell"/>
</dbReference>
<dbReference type="RefSeq" id="XP_012694948.1">
    <property type="nucleotide sequence ID" value="XM_012839494.3"/>
</dbReference>
<dbReference type="InterPro" id="IPR036186">
    <property type="entry name" value="Serpin_sf"/>
</dbReference>
<proteinExistence type="inferred from homology"/>
<dbReference type="KEGG" id="char:105910761"/>
<keyword evidence="5" id="KW-0722">Serine protease inhibitor</keyword>
<dbReference type="GO" id="GO:0005615">
    <property type="term" value="C:extracellular space"/>
    <property type="evidence" value="ECO:0007669"/>
    <property type="project" value="InterPro"/>
</dbReference>
<dbReference type="PROSITE" id="PS00284">
    <property type="entry name" value="SERPIN"/>
    <property type="match status" value="1"/>
</dbReference>
<dbReference type="PANTHER" id="PTHR11461">
    <property type="entry name" value="SERINE PROTEASE INHIBITOR, SERPIN"/>
    <property type="match status" value="1"/>
</dbReference>
<evidence type="ECO:0000256" key="1">
    <source>
        <dbReference type="ARBA" id="ARBA00004496"/>
    </source>
</evidence>
<protein>
    <submittedName>
        <fullName evidence="8">Leukocyte elastase inhibitor</fullName>
    </submittedName>
</protein>
<dbReference type="CTD" id="1992"/>
<keyword evidence="4" id="KW-0646">Protease inhibitor</keyword>
<dbReference type="AlphaFoldDB" id="A0A6P3WC76"/>
<keyword evidence="7" id="KW-1185">Reference proteome</keyword>
<dbReference type="InterPro" id="IPR000215">
    <property type="entry name" value="Serpin_fam"/>
</dbReference>
<evidence type="ECO:0000256" key="3">
    <source>
        <dbReference type="ARBA" id="ARBA00022490"/>
    </source>
</evidence>
<accession>A0A6P3WC76</accession>